<keyword evidence="1" id="KW-0175">Coiled coil</keyword>
<accession>A0A0B7MT54</accession>
<keyword evidence="3" id="KW-1185">Reference proteome</keyword>
<gene>
    <name evidence="2" type="primary">PARPA_01598.1 scaffold 1359</name>
</gene>
<dbReference type="Proteomes" id="UP000054107">
    <property type="component" value="Unassembled WGS sequence"/>
</dbReference>
<evidence type="ECO:0000313" key="2">
    <source>
        <dbReference type="EMBL" id="CEP08287.1"/>
    </source>
</evidence>
<name>A0A0B7MT54_9FUNG</name>
<sequence>MAEISEADKQLKDEVEKLNQQRQLISTRMERKKLEIISQVGKLRPGKETWQQDGPATSSPKLRVVRADRISETEILNQCGLEGKLGRALEKQMFNGLIAAQAEDAGRSYSEGSRLLELGETLEISDNKSRYMA</sequence>
<organism evidence="2 3">
    <name type="scientific">Parasitella parasitica</name>
    <dbReference type="NCBI Taxonomy" id="35722"/>
    <lineage>
        <taxon>Eukaryota</taxon>
        <taxon>Fungi</taxon>
        <taxon>Fungi incertae sedis</taxon>
        <taxon>Mucoromycota</taxon>
        <taxon>Mucoromycotina</taxon>
        <taxon>Mucoromycetes</taxon>
        <taxon>Mucorales</taxon>
        <taxon>Mucorineae</taxon>
        <taxon>Mucoraceae</taxon>
        <taxon>Parasitella</taxon>
    </lineage>
</organism>
<reference evidence="2 3" key="1">
    <citation type="submission" date="2014-09" db="EMBL/GenBank/DDBJ databases">
        <authorList>
            <person name="Ellenberger Sabrina"/>
        </authorList>
    </citation>
    <scope>NUCLEOTIDE SEQUENCE [LARGE SCALE GENOMIC DNA]</scope>
    <source>
        <strain evidence="2 3">CBS 412.66</strain>
    </source>
</reference>
<proteinExistence type="predicted"/>
<dbReference type="EMBL" id="LN719426">
    <property type="protein sequence ID" value="CEP08287.1"/>
    <property type="molecule type" value="Genomic_DNA"/>
</dbReference>
<dbReference type="AlphaFoldDB" id="A0A0B7MT54"/>
<feature type="coiled-coil region" evidence="1">
    <location>
        <begin position="1"/>
        <end position="35"/>
    </location>
</feature>
<protein>
    <submittedName>
        <fullName evidence="2">Uncharacterized protein</fullName>
    </submittedName>
</protein>
<evidence type="ECO:0000313" key="3">
    <source>
        <dbReference type="Proteomes" id="UP000054107"/>
    </source>
</evidence>
<evidence type="ECO:0000256" key="1">
    <source>
        <dbReference type="SAM" id="Coils"/>
    </source>
</evidence>